<keyword evidence="12" id="KW-1185">Reference proteome</keyword>
<feature type="binding site" evidence="10">
    <location>
        <position position="72"/>
    </location>
    <ligand>
        <name>Na(+)</name>
        <dbReference type="ChEBI" id="CHEBI:29101"/>
        <note>structural</note>
    </ligand>
</feature>
<evidence type="ECO:0000313" key="12">
    <source>
        <dbReference type="Proteomes" id="UP001145069"/>
    </source>
</evidence>
<name>A0A9X3WFZ4_9BACI</name>
<evidence type="ECO:0000256" key="1">
    <source>
        <dbReference type="ARBA" id="ARBA00004651"/>
    </source>
</evidence>
<dbReference type="GO" id="GO:0046872">
    <property type="term" value="F:metal ion binding"/>
    <property type="evidence" value="ECO:0007669"/>
    <property type="project" value="UniProtKB-KW"/>
</dbReference>
<evidence type="ECO:0000256" key="6">
    <source>
        <dbReference type="ARBA" id="ARBA00023303"/>
    </source>
</evidence>
<evidence type="ECO:0000256" key="3">
    <source>
        <dbReference type="ARBA" id="ARBA00022692"/>
    </source>
</evidence>
<evidence type="ECO:0000256" key="7">
    <source>
        <dbReference type="ARBA" id="ARBA00035120"/>
    </source>
</evidence>
<evidence type="ECO:0000256" key="2">
    <source>
        <dbReference type="ARBA" id="ARBA00022475"/>
    </source>
</evidence>
<dbReference type="GO" id="GO:0062054">
    <property type="term" value="F:fluoride channel activity"/>
    <property type="evidence" value="ECO:0007669"/>
    <property type="project" value="UniProtKB-UniRule"/>
</dbReference>
<dbReference type="HAMAP" id="MF_00454">
    <property type="entry name" value="FluC"/>
    <property type="match status" value="1"/>
</dbReference>
<evidence type="ECO:0000256" key="4">
    <source>
        <dbReference type="ARBA" id="ARBA00022989"/>
    </source>
</evidence>
<keyword evidence="5 10" id="KW-0472">Membrane</keyword>
<comment type="subcellular location">
    <subcellularLocation>
        <location evidence="1 10">Cell membrane</location>
        <topology evidence="1 10">Multi-pass membrane protein</topology>
    </subcellularLocation>
</comment>
<sequence>MIYVLVGLAGALGAMLRYLVGIALVSESPFPFSTLLINLIGCYLLAWLTTTLFNKLALSDYAKAAIGTGLVGSFTTFSAVSVETVLLFDRGSIVLGICYVIVSLIGGMAMSRLGFKVSRVGEKA</sequence>
<evidence type="ECO:0000313" key="11">
    <source>
        <dbReference type="EMBL" id="MDC3417630.1"/>
    </source>
</evidence>
<protein>
    <recommendedName>
        <fullName evidence="10">Fluoride-specific ion channel FluC</fullName>
    </recommendedName>
</protein>
<dbReference type="PANTHER" id="PTHR28259">
    <property type="entry name" value="FLUORIDE EXPORT PROTEIN 1-RELATED"/>
    <property type="match status" value="1"/>
</dbReference>
<comment type="function">
    <text evidence="9 10">Fluoride-specific ion channel. Important for reducing fluoride concentration in the cell, thus reducing its toxicity.</text>
</comment>
<gene>
    <name evidence="10" type="primary">fluC</name>
    <name evidence="10" type="synonym">crcB</name>
    <name evidence="11" type="ORF">NC799_12050</name>
</gene>
<feature type="transmembrane region" description="Helical" evidence="10">
    <location>
        <begin position="31"/>
        <end position="53"/>
    </location>
</feature>
<dbReference type="Proteomes" id="UP001145069">
    <property type="component" value="Unassembled WGS sequence"/>
</dbReference>
<keyword evidence="2 10" id="KW-1003">Cell membrane</keyword>
<dbReference type="GO" id="GO:0005886">
    <property type="term" value="C:plasma membrane"/>
    <property type="evidence" value="ECO:0007669"/>
    <property type="project" value="UniProtKB-SubCell"/>
</dbReference>
<feature type="transmembrane region" description="Helical" evidence="10">
    <location>
        <begin position="65"/>
        <end position="87"/>
    </location>
</feature>
<feature type="transmembrane region" description="Helical" evidence="10">
    <location>
        <begin position="93"/>
        <end position="115"/>
    </location>
</feature>
<evidence type="ECO:0000256" key="5">
    <source>
        <dbReference type="ARBA" id="ARBA00023136"/>
    </source>
</evidence>
<dbReference type="AlphaFoldDB" id="A0A9X3WFZ4"/>
<comment type="catalytic activity">
    <reaction evidence="8">
        <text>fluoride(in) = fluoride(out)</text>
        <dbReference type="Rhea" id="RHEA:76159"/>
        <dbReference type="ChEBI" id="CHEBI:17051"/>
    </reaction>
    <physiologicalReaction direction="left-to-right" evidence="8">
        <dbReference type="Rhea" id="RHEA:76160"/>
    </physiologicalReaction>
</comment>
<keyword evidence="6 10" id="KW-0407">Ion channel</keyword>
<dbReference type="GO" id="GO:0140114">
    <property type="term" value="P:cellular detoxification of fluoride"/>
    <property type="evidence" value="ECO:0007669"/>
    <property type="project" value="UniProtKB-UniRule"/>
</dbReference>
<dbReference type="PANTHER" id="PTHR28259:SF1">
    <property type="entry name" value="FLUORIDE EXPORT PROTEIN 1-RELATED"/>
    <property type="match status" value="1"/>
</dbReference>
<keyword evidence="10" id="KW-0406">Ion transport</keyword>
<evidence type="ECO:0000256" key="10">
    <source>
        <dbReference type="HAMAP-Rule" id="MF_00454"/>
    </source>
</evidence>
<comment type="similarity">
    <text evidence="7 10">Belongs to the fluoride channel Fluc/FEX (TC 1.A.43) family.</text>
</comment>
<keyword evidence="10" id="KW-0813">Transport</keyword>
<keyword evidence="3 10" id="KW-0812">Transmembrane</keyword>
<organism evidence="11 12">
    <name type="scientific">Aquibacillus salsiterrae</name>
    <dbReference type="NCBI Taxonomy" id="2950439"/>
    <lineage>
        <taxon>Bacteria</taxon>
        <taxon>Bacillati</taxon>
        <taxon>Bacillota</taxon>
        <taxon>Bacilli</taxon>
        <taxon>Bacillales</taxon>
        <taxon>Bacillaceae</taxon>
        <taxon>Aquibacillus</taxon>
    </lineage>
</organism>
<accession>A0A9X3WFZ4</accession>
<feature type="binding site" evidence="10">
    <location>
        <position position="75"/>
    </location>
    <ligand>
        <name>Na(+)</name>
        <dbReference type="ChEBI" id="CHEBI:29101"/>
        <note>structural</note>
    </ligand>
</feature>
<dbReference type="InterPro" id="IPR003691">
    <property type="entry name" value="FluC"/>
</dbReference>
<dbReference type="EMBL" id="JAMQKC010000011">
    <property type="protein sequence ID" value="MDC3417630.1"/>
    <property type="molecule type" value="Genomic_DNA"/>
</dbReference>
<keyword evidence="10" id="KW-0479">Metal-binding</keyword>
<evidence type="ECO:0000256" key="9">
    <source>
        <dbReference type="ARBA" id="ARBA00049940"/>
    </source>
</evidence>
<comment type="activity regulation">
    <text evidence="10">Na(+) is not transported, but it plays an essential structural role and its presence is essential for fluoride channel function.</text>
</comment>
<dbReference type="RefSeq" id="WP_272446698.1">
    <property type="nucleotide sequence ID" value="NZ_JAMQKC010000011.1"/>
</dbReference>
<reference evidence="11" key="1">
    <citation type="submission" date="2022-06" db="EMBL/GenBank/DDBJ databases">
        <title>Aquibacillus sp. a new bacterium isolated from soil saline samples.</title>
        <authorList>
            <person name="Galisteo C."/>
            <person name="De La Haba R."/>
            <person name="Sanchez-Porro C."/>
            <person name="Ventosa A."/>
        </authorList>
    </citation>
    <scope>NUCLEOTIDE SEQUENCE</scope>
    <source>
        <strain evidence="11">3ASR75-54</strain>
    </source>
</reference>
<dbReference type="Pfam" id="PF02537">
    <property type="entry name" value="CRCB"/>
    <property type="match status" value="1"/>
</dbReference>
<evidence type="ECO:0000256" key="8">
    <source>
        <dbReference type="ARBA" id="ARBA00035585"/>
    </source>
</evidence>
<keyword evidence="10" id="KW-0915">Sodium</keyword>
<comment type="caution">
    <text evidence="11">The sequence shown here is derived from an EMBL/GenBank/DDBJ whole genome shotgun (WGS) entry which is preliminary data.</text>
</comment>
<proteinExistence type="inferred from homology"/>
<keyword evidence="4 10" id="KW-1133">Transmembrane helix</keyword>